<protein>
    <submittedName>
        <fullName evidence="2">Uncharacterized protein</fullName>
    </submittedName>
</protein>
<gene>
    <name evidence="2" type="ORF">G4223_17550</name>
</gene>
<comment type="caution">
    <text evidence="2">The sequence shown here is derived from an EMBL/GenBank/DDBJ whole genome shotgun (WGS) entry which is preliminary data.</text>
</comment>
<feature type="transmembrane region" description="Helical" evidence="1">
    <location>
        <begin position="88"/>
        <end position="106"/>
    </location>
</feature>
<evidence type="ECO:0000313" key="3">
    <source>
        <dbReference type="Proteomes" id="UP000480684"/>
    </source>
</evidence>
<keyword evidence="1" id="KW-0472">Membrane</keyword>
<dbReference type="RefSeq" id="WP_163682410.1">
    <property type="nucleotide sequence ID" value="NZ_JAAIYP010000044.1"/>
</dbReference>
<proteinExistence type="predicted"/>
<accession>A0A7C9QW64</accession>
<dbReference type="AlphaFoldDB" id="A0A7C9QW64"/>
<reference evidence="2 3" key="1">
    <citation type="submission" date="2020-02" db="EMBL/GenBank/DDBJ databases">
        <authorList>
            <person name="Dziuba M."/>
            <person name="Kuznetsov B."/>
            <person name="Mardanov A."/>
            <person name="Ravin N."/>
            <person name="Grouzdev D."/>
        </authorList>
    </citation>
    <scope>NUCLEOTIDE SEQUENCE [LARGE SCALE GENOMIC DNA]</scope>
    <source>
        <strain evidence="2 3">SpK</strain>
    </source>
</reference>
<evidence type="ECO:0000256" key="1">
    <source>
        <dbReference type="SAM" id="Phobius"/>
    </source>
</evidence>
<feature type="transmembrane region" description="Helical" evidence="1">
    <location>
        <begin position="18"/>
        <end position="39"/>
    </location>
</feature>
<organism evidence="2 3">
    <name type="scientific">Magnetospirillum aberrantis SpK</name>
    <dbReference type="NCBI Taxonomy" id="908842"/>
    <lineage>
        <taxon>Bacteria</taxon>
        <taxon>Pseudomonadati</taxon>
        <taxon>Pseudomonadota</taxon>
        <taxon>Alphaproteobacteria</taxon>
        <taxon>Rhodospirillales</taxon>
        <taxon>Rhodospirillaceae</taxon>
        <taxon>Magnetospirillum</taxon>
    </lineage>
</organism>
<keyword evidence="3" id="KW-1185">Reference proteome</keyword>
<sequence length="135" mass="15356">MTHYATDPLERLYERLSLLGKALGVVCCLWIAVVGTVLIRDLSPDDLKHHRAPQVQERVGQCEGDYARRYACAETILVDGGQEGASAVLLRLCVTLFLPGVAWFMWRGVMTRAEQLRTMPRHSWDEWPARVFKTN</sequence>
<keyword evidence="1" id="KW-0812">Transmembrane</keyword>
<keyword evidence="1" id="KW-1133">Transmembrane helix</keyword>
<dbReference type="EMBL" id="JAAIYP010000044">
    <property type="protein sequence ID" value="NFV81917.1"/>
    <property type="molecule type" value="Genomic_DNA"/>
</dbReference>
<evidence type="ECO:0000313" key="2">
    <source>
        <dbReference type="EMBL" id="NFV81917.1"/>
    </source>
</evidence>
<name>A0A7C9QW64_9PROT</name>
<dbReference type="Proteomes" id="UP000480684">
    <property type="component" value="Unassembled WGS sequence"/>
</dbReference>